<feature type="transmembrane region" description="Helical" evidence="1">
    <location>
        <begin position="105"/>
        <end position="122"/>
    </location>
</feature>
<evidence type="ECO:0000256" key="1">
    <source>
        <dbReference type="SAM" id="Phobius"/>
    </source>
</evidence>
<gene>
    <name evidence="2" type="ORF">MZO42_05585</name>
</gene>
<evidence type="ECO:0000313" key="2">
    <source>
        <dbReference type="EMBL" id="MDT8758163.1"/>
    </source>
</evidence>
<feature type="transmembrane region" description="Helical" evidence="1">
    <location>
        <begin position="24"/>
        <end position="41"/>
    </location>
</feature>
<feature type="transmembrane region" description="Helical" evidence="1">
    <location>
        <begin position="134"/>
        <end position="153"/>
    </location>
</feature>
<feature type="transmembrane region" description="Helical" evidence="1">
    <location>
        <begin position="165"/>
        <end position="183"/>
    </location>
</feature>
<sequence length="189" mass="19788">MQIAEQSASLPTPADDRAALRNYYFLRAGVAAAWIGAAVTLGKAEPLAAAALLIAYPAWDGLANLIDGARDGGLWRNRTQAINAAVSIATATAVAATIGDMKTVLAIYGAWAILAGLLQLATGARRWRAYGAQWVMVLSGAQSALAGGFFLSRASGAGVPGIADIVPYAAFGAFYFLVSALWLRFRRNR</sequence>
<feature type="transmembrane region" description="Helical" evidence="1">
    <location>
        <begin position="47"/>
        <end position="69"/>
    </location>
</feature>
<feature type="transmembrane region" description="Helical" evidence="1">
    <location>
        <begin position="81"/>
        <end position="99"/>
    </location>
</feature>
<keyword evidence="1" id="KW-0812">Transmembrane</keyword>
<dbReference type="EMBL" id="JALMLT010000001">
    <property type="protein sequence ID" value="MDT8758163.1"/>
    <property type="molecule type" value="Genomic_DNA"/>
</dbReference>
<organism evidence="2">
    <name type="scientific">Sphingomonas psychrotolerans</name>
    <dbReference type="NCBI Taxonomy" id="1327635"/>
    <lineage>
        <taxon>Bacteria</taxon>
        <taxon>Pseudomonadati</taxon>
        <taxon>Pseudomonadota</taxon>
        <taxon>Alphaproteobacteria</taxon>
        <taxon>Sphingomonadales</taxon>
        <taxon>Sphingomonadaceae</taxon>
        <taxon>Sphingomonas</taxon>
    </lineage>
</organism>
<protein>
    <submittedName>
        <fullName evidence="2">DUF308 domain-containing protein</fullName>
    </submittedName>
</protein>
<accession>A0ABU3N103</accession>
<keyword evidence="1" id="KW-0472">Membrane</keyword>
<name>A0ABU3N103_9SPHN</name>
<proteinExistence type="predicted"/>
<keyword evidence="1" id="KW-1133">Transmembrane helix</keyword>
<comment type="caution">
    <text evidence="2">The sequence shown here is derived from an EMBL/GenBank/DDBJ whole genome shotgun (WGS) entry which is preliminary data.</text>
</comment>
<reference evidence="2" key="1">
    <citation type="submission" date="2022-04" db="EMBL/GenBank/DDBJ databases">
        <title>Tomato heritable bacteria conferring resistance against bacterial wilt.</title>
        <authorList>
            <person name="Yin J."/>
        </authorList>
    </citation>
    <scope>NUCLEOTIDE SEQUENCE</scope>
    <source>
        <strain evidence="2">Cra20</strain>
    </source>
</reference>